<feature type="chain" id="PRO_5002330769" description="Outer membrane protein beta-barrel domain-containing protein" evidence="1">
    <location>
        <begin position="21"/>
        <end position="195"/>
    </location>
</feature>
<dbReference type="AlphaFoldDB" id="A0A0D8J8G2"/>
<reference evidence="3 4" key="1">
    <citation type="submission" date="2014-09" db="EMBL/GenBank/DDBJ databases">
        <title>Draft Genome Sequence of Draconibacterium sp. JN14CK-3.</title>
        <authorList>
            <person name="Dong C."/>
            <person name="Lai Q."/>
            <person name="Shao Z."/>
        </authorList>
    </citation>
    <scope>NUCLEOTIDE SEQUENCE [LARGE SCALE GENOMIC DNA]</scope>
    <source>
        <strain evidence="3 4">JN14CK-3</strain>
    </source>
</reference>
<sequence>MKKLTLLLALAILGFTSAKAQVEIKGLVGMNFATFHGTDADISAKAGYQFGGGVLIGDKFYVEPGIQFVRNSRSILVSEGSTIGEVDFSQNLVKIPVYAGYHVLGHESDMFALRLFAGPSVSIPGSIKDGDEFFDKDNINSAIWAIDGGIGLDILFLFVEANYEYSLNDYFSDAFNGDNGKHGAFIINAGIHIDF</sequence>
<evidence type="ECO:0000313" key="3">
    <source>
        <dbReference type="EMBL" id="KJF43255.1"/>
    </source>
</evidence>
<dbReference type="Proteomes" id="UP000032544">
    <property type="component" value="Unassembled WGS sequence"/>
</dbReference>
<evidence type="ECO:0000259" key="2">
    <source>
        <dbReference type="Pfam" id="PF13568"/>
    </source>
</evidence>
<evidence type="ECO:0000313" key="4">
    <source>
        <dbReference type="Proteomes" id="UP000032544"/>
    </source>
</evidence>
<comment type="caution">
    <text evidence="3">The sequence shown here is derived from an EMBL/GenBank/DDBJ whole genome shotgun (WGS) entry which is preliminary data.</text>
</comment>
<keyword evidence="1" id="KW-0732">Signal</keyword>
<dbReference type="Pfam" id="PF13568">
    <property type="entry name" value="OMP_b-brl_2"/>
    <property type="match status" value="1"/>
</dbReference>
<organism evidence="3 4">
    <name type="scientific">Draconibacterium sediminis</name>
    <dbReference type="NCBI Taxonomy" id="1544798"/>
    <lineage>
        <taxon>Bacteria</taxon>
        <taxon>Pseudomonadati</taxon>
        <taxon>Bacteroidota</taxon>
        <taxon>Bacteroidia</taxon>
        <taxon>Marinilabiliales</taxon>
        <taxon>Prolixibacteraceae</taxon>
        <taxon>Draconibacterium</taxon>
    </lineage>
</organism>
<dbReference type="STRING" id="1544798.LH29_13445"/>
<feature type="domain" description="Outer membrane protein beta-barrel" evidence="2">
    <location>
        <begin position="21"/>
        <end position="171"/>
    </location>
</feature>
<dbReference type="OrthoDB" id="672705at2"/>
<gene>
    <name evidence="3" type="ORF">LH29_13445</name>
</gene>
<name>A0A0D8J8G2_9BACT</name>
<keyword evidence="4" id="KW-1185">Reference proteome</keyword>
<dbReference type="EMBL" id="JRHC01000003">
    <property type="protein sequence ID" value="KJF43255.1"/>
    <property type="molecule type" value="Genomic_DNA"/>
</dbReference>
<accession>A0A0D8J8G2</accession>
<dbReference type="RefSeq" id="WP_045030445.1">
    <property type="nucleotide sequence ID" value="NZ_JRHC01000003.1"/>
</dbReference>
<feature type="signal peptide" evidence="1">
    <location>
        <begin position="1"/>
        <end position="20"/>
    </location>
</feature>
<evidence type="ECO:0000256" key="1">
    <source>
        <dbReference type="SAM" id="SignalP"/>
    </source>
</evidence>
<proteinExistence type="predicted"/>
<dbReference type="InterPro" id="IPR025665">
    <property type="entry name" value="Beta-barrel_OMP_2"/>
</dbReference>
<protein>
    <recommendedName>
        <fullName evidence="2">Outer membrane protein beta-barrel domain-containing protein</fullName>
    </recommendedName>
</protein>